<organism evidence="1 2">
    <name type="scientific">Pistacia integerrima</name>
    <dbReference type="NCBI Taxonomy" id="434235"/>
    <lineage>
        <taxon>Eukaryota</taxon>
        <taxon>Viridiplantae</taxon>
        <taxon>Streptophyta</taxon>
        <taxon>Embryophyta</taxon>
        <taxon>Tracheophyta</taxon>
        <taxon>Spermatophyta</taxon>
        <taxon>Magnoliopsida</taxon>
        <taxon>eudicotyledons</taxon>
        <taxon>Gunneridae</taxon>
        <taxon>Pentapetalae</taxon>
        <taxon>rosids</taxon>
        <taxon>malvids</taxon>
        <taxon>Sapindales</taxon>
        <taxon>Anacardiaceae</taxon>
        <taxon>Pistacia</taxon>
    </lineage>
</organism>
<evidence type="ECO:0000313" key="1">
    <source>
        <dbReference type="EMBL" id="KAJ0011269.1"/>
    </source>
</evidence>
<sequence>MAWLQAKSVLRRSSMRGCADYKGSHGFEPKFLAFFGKGIRCGFLPCDDQTVYWFLTWTPSSQGN</sequence>
<accession>A0ACC0X8F0</accession>
<gene>
    <name evidence="1" type="ORF">Pint_33728</name>
</gene>
<reference evidence="2" key="1">
    <citation type="journal article" date="2023" name="G3 (Bethesda)">
        <title>Genome assembly and association tests identify interacting loci associated with vigor, precocity, and sex in interspecific pistachio rootstocks.</title>
        <authorList>
            <person name="Palmer W."/>
            <person name="Jacygrad E."/>
            <person name="Sagayaradj S."/>
            <person name="Cavanaugh K."/>
            <person name="Han R."/>
            <person name="Bertier L."/>
            <person name="Beede B."/>
            <person name="Kafkas S."/>
            <person name="Golino D."/>
            <person name="Preece J."/>
            <person name="Michelmore R."/>
        </authorList>
    </citation>
    <scope>NUCLEOTIDE SEQUENCE [LARGE SCALE GENOMIC DNA]</scope>
</reference>
<comment type="caution">
    <text evidence="1">The sequence shown here is derived from an EMBL/GenBank/DDBJ whole genome shotgun (WGS) entry which is preliminary data.</text>
</comment>
<keyword evidence="2" id="KW-1185">Reference proteome</keyword>
<dbReference type="EMBL" id="CM047749">
    <property type="protein sequence ID" value="KAJ0011269.1"/>
    <property type="molecule type" value="Genomic_DNA"/>
</dbReference>
<protein>
    <submittedName>
        <fullName evidence="1">Uncharacterized protein</fullName>
    </submittedName>
</protein>
<proteinExistence type="predicted"/>
<dbReference type="Proteomes" id="UP001163603">
    <property type="component" value="Chromosome 14"/>
</dbReference>
<name>A0ACC0X8F0_9ROSI</name>
<evidence type="ECO:0000313" key="2">
    <source>
        <dbReference type="Proteomes" id="UP001163603"/>
    </source>
</evidence>